<dbReference type="PANTHER" id="PTHR33777">
    <property type="entry name" value="UPF0045 PROTEIN ECM15"/>
    <property type="match status" value="1"/>
</dbReference>
<dbReference type="AlphaFoldDB" id="A0A7W4W2J4"/>
<dbReference type="Pfam" id="PF01910">
    <property type="entry name" value="Thiamine_BP"/>
    <property type="match status" value="1"/>
</dbReference>
<dbReference type="InterPro" id="IPR002767">
    <property type="entry name" value="Thiamine_BP"/>
</dbReference>
<feature type="domain" description="Thiamine-binding protein" evidence="2">
    <location>
        <begin position="5"/>
        <end position="97"/>
    </location>
</feature>
<sequence>MRVIVDFCIIPLGTGDGLSLSPYIAECQRILEASKLDHTLHAYGTNIEGEWEAVMAAVKRCHMRVHEMGAQRISSTLKVGTRIDRVQTMQDKISSVEKLLSE</sequence>
<protein>
    <submittedName>
        <fullName evidence="3">Uncharacterized protein (TIGR00106 family)</fullName>
    </submittedName>
</protein>
<evidence type="ECO:0000313" key="3">
    <source>
        <dbReference type="EMBL" id="MBB3046140.1"/>
    </source>
</evidence>
<dbReference type="InterPro" id="IPR029756">
    <property type="entry name" value="MTH1187/YkoF-like"/>
</dbReference>
<comment type="similarity">
    <text evidence="1">Belongs to the UPF0045 family.</text>
</comment>
<dbReference type="RefSeq" id="WP_183408843.1">
    <property type="nucleotide sequence ID" value="NZ_JACHWY010000001.1"/>
</dbReference>
<dbReference type="NCBIfam" id="TIGR00106">
    <property type="entry name" value="MTH1187 family thiamine-binding protein"/>
    <property type="match status" value="1"/>
</dbReference>
<evidence type="ECO:0000259" key="2">
    <source>
        <dbReference type="Pfam" id="PF01910"/>
    </source>
</evidence>
<organism evidence="3 4">
    <name type="scientific">Litorivivens lipolytica</name>
    <dbReference type="NCBI Taxonomy" id="1524264"/>
    <lineage>
        <taxon>Bacteria</taxon>
        <taxon>Pseudomonadati</taxon>
        <taxon>Pseudomonadota</taxon>
        <taxon>Gammaproteobacteria</taxon>
        <taxon>Litorivivens</taxon>
    </lineage>
</organism>
<gene>
    <name evidence="3" type="ORF">FHR99_000376</name>
</gene>
<reference evidence="3 4" key="1">
    <citation type="submission" date="2020-08" db="EMBL/GenBank/DDBJ databases">
        <title>Genomic Encyclopedia of Type Strains, Phase III (KMG-III): the genomes of soil and plant-associated and newly described type strains.</title>
        <authorList>
            <person name="Whitman W."/>
        </authorList>
    </citation>
    <scope>NUCLEOTIDE SEQUENCE [LARGE SCALE GENOMIC DNA]</scope>
    <source>
        <strain evidence="3 4">CECT 8654</strain>
    </source>
</reference>
<dbReference type="Gene3D" id="3.30.70.930">
    <property type="match status" value="1"/>
</dbReference>
<evidence type="ECO:0000256" key="1">
    <source>
        <dbReference type="ARBA" id="ARBA00010272"/>
    </source>
</evidence>
<dbReference type="SUPFAM" id="SSF89957">
    <property type="entry name" value="MTH1187/YkoF-like"/>
    <property type="match status" value="1"/>
</dbReference>
<dbReference type="EMBL" id="JACHWY010000001">
    <property type="protein sequence ID" value="MBB3046140.1"/>
    <property type="molecule type" value="Genomic_DNA"/>
</dbReference>
<dbReference type="Proteomes" id="UP000537130">
    <property type="component" value="Unassembled WGS sequence"/>
</dbReference>
<dbReference type="InterPro" id="IPR051614">
    <property type="entry name" value="UPF0045_domain"/>
</dbReference>
<name>A0A7W4W2J4_9GAMM</name>
<accession>A0A7W4W2J4</accession>
<keyword evidence="4" id="KW-1185">Reference proteome</keyword>
<proteinExistence type="inferred from homology"/>
<evidence type="ECO:0000313" key="4">
    <source>
        <dbReference type="Proteomes" id="UP000537130"/>
    </source>
</evidence>
<dbReference type="GO" id="GO:0005829">
    <property type="term" value="C:cytosol"/>
    <property type="evidence" value="ECO:0007669"/>
    <property type="project" value="TreeGrafter"/>
</dbReference>
<comment type="caution">
    <text evidence="3">The sequence shown here is derived from an EMBL/GenBank/DDBJ whole genome shotgun (WGS) entry which is preliminary data.</text>
</comment>
<dbReference type="PANTHER" id="PTHR33777:SF1">
    <property type="entry name" value="UPF0045 PROTEIN ECM15"/>
    <property type="match status" value="1"/>
</dbReference>